<evidence type="ECO:0000256" key="10">
    <source>
        <dbReference type="SAM" id="MobiDB-lite"/>
    </source>
</evidence>
<keyword evidence="6 9" id="KW-0472">Membrane</keyword>
<comment type="subunit">
    <text evidence="9">Part of the signal recognition particle protein translocation system, which is composed of SRP and FtsY.</text>
</comment>
<dbReference type="Pfam" id="PF00448">
    <property type="entry name" value="SRP54"/>
    <property type="match status" value="1"/>
</dbReference>
<evidence type="ECO:0000256" key="8">
    <source>
        <dbReference type="ARBA" id="ARBA00048027"/>
    </source>
</evidence>
<feature type="domain" description="Signal recognition particle SRP54 helical bundle" evidence="13">
    <location>
        <begin position="260"/>
        <end position="342"/>
    </location>
</feature>
<sequence>MWSQGAGDVFSVWRGQKMGGTRGGILRYAVRAMKTPTALPFLLAQAPSPQPSPLPQEPPRTQPGVPETGTPPPPEGGTGDTVVGVGLTVLLVALMVAAARKLFFKKRPEEPGRKPVPPTKEKPELPAERPELRVELPPSEAELARLREAEEIHARAEALARQREEATRAARSTTDAAERARLEAEVRALKEREEEEKRAEYRAKKAAEDEAKERRKREREEAERLVAEQKAREAAAAEEARRAEEAAARAKIDAEAGRTLAQGLDKTRSQGFMARLNGLFGSNRQVDESVLAEMEEILFTADIGVRTASSLVEVAREKLKRNELSDANRIKDLIRQEVTRIVDLPVPRTLEGGGPPHVVMVVGVNGAGKTTTIGKLAAKLTGQGKKVMLAAGDTFRAAATEQLDVWADRAKAELVKGAEGADPSSVIFEAIKKAKDSGADVVIADTAGRLHTKVNLMDELKKVKRVIDKALPGAPHEVLLVLDSTNGQNAIQQAKQFHEAVGVTAIALTKLDGTAKGGVIIGIADELKLPVVWVGVGEKVADLRRFEPREFVQALFD</sequence>
<dbReference type="InterPro" id="IPR004390">
    <property type="entry name" value="SR_rcpt_FtsY"/>
</dbReference>
<dbReference type="GO" id="GO:0005047">
    <property type="term" value="F:signal recognition particle binding"/>
    <property type="evidence" value="ECO:0007669"/>
    <property type="project" value="TreeGrafter"/>
</dbReference>
<dbReference type="InterPro" id="IPR036225">
    <property type="entry name" value="SRP/SRP_N"/>
</dbReference>
<feature type="binding site" evidence="9">
    <location>
        <begin position="445"/>
        <end position="449"/>
    </location>
    <ligand>
        <name>GTP</name>
        <dbReference type="ChEBI" id="CHEBI:37565"/>
    </ligand>
</feature>
<dbReference type="SMART" id="SM00962">
    <property type="entry name" value="SRP54"/>
    <property type="match status" value="1"/>
</dbReference>
<evidence type="ECO:0000256" key="6">
    <source>
        <dbReference type="ARBA" id="ARBA00023136"/>
    </source>
</evidence>
<feature type="compositionally biased region" description="Pro residues" evidence="10">
    <location>
        <begin position="48"/>
        <end position="61"/>
    </location>
</feature>
<comment type="subcellular location">
    <subcellularLocation>
        <location evidence="9">Cell membrane</location>
        <topology evidence="9">Peripheral membrane protein</topology>
        <orientation evidence="9">Cytoplasmic side</orientation>
    </subcellularLocation>
    <subcellularLocation>
        <location evidence="9">Cytoplasm</location>
    </subcellularLocation>
</comment>
<dbReference type="EMBL" id="CP011509">
    <property type="protein sequence ID" value="AKJ06572.1"/>
    <property type="molecule type" value="Genomic_DNA"/>
</dbReference>
<organism evidence="14 15">
    <name type="scientific">Archangium gephyra</name>
    <dbReference type="NCBI Taxonomy" id="48"/>
    <lineage>
        <taxon>Bacteria</taxon>
        <taxon>Pseudomonadati</taxon>
        <taxon>Myxococcota</taxon>
        <taxon>Myxococcia</taxon>
        <taxon>Myxococcales</taxon>
        <taxon>Cystobacterineae</taxon>
        <taxon>Archangiaceae</taxon>
        <taxon>Archangium</taxon>
    </lineage>
</organism>
<keyword evidence="2 9" id="KW-0963">Cytoplasm</keyword>
<keyword evidence="4 9" id="KW-0378">Hydrolase</keyword>
<dbReference type="NCBIfam" id="TIGR00064">
    <property type="entry name" value="ftsY"/>
    <property type="match status" value="1"/>
</dbReference>
<dbReference type="InterPro" id="IPR000897">
    <property type="entry name" value="SRP54_GTPase_dom"/>
</dbReference>
<comment type="function">
    <text evidence="9">Involved in targeting and insertion of nascent membrane proteins into the cytoplasmic membrane. Acts as a receptor for the complex formed by the signal recognition particle (SRP) and the ribosome-nascent chain (RNC).</text>
</comment>
<evidence type="ECO:0000256" key="7">
    <source>
        <dbReference type="ARBA" id="ARBA00023170"/>
    </source>
</evidence>
<dbReference type="GO" id="GO:0006614">
    <property type="term" value="P:SRP-dependent cotranslational protein targeting to membrane"/>
    <property type="evidence" value="ECO:0007669"/>
    <property type="project" value="InterPro"/>
</dbReference>
<dbReference type="EC" id="3.6.5.4" evidence="9"/>
<protein>
    <recommendedName>
        <fullName evidence="9">Signal recognition particle receptor FtsY</fullName>
        <shortName evidence="9">SRP receptor</shortName>
        <ecNumber evidence="9">3.6.5.4</ecNumber>
    </recommendedName>
</protein>
<proteinExistence type="inferred from homology"/>
<dbReference type="GO" id="GO:0005525">
    <property type="term" value="F:GTP binding"/>
    <property type="evidence" value="ECO:0007669"/>
    <property type="project" value="UniProtKB-UniRule"/>
</dbReference>
<feature type="domain" description="SRP54-type proteins GTP-binding" evidence="12">
    <location>
        <begin position="356"/>
        <end position="557"/>
    </location>
</feature>
<dbReference type="InterPro" id="IPR027417">
    <property type="entry name" value="P-loop_NTPase"/>
</dbReference>
<keyword evidence="3 9" id="KW-0547">Nucleotide-binding</keyword>
<dbReference type="InterPro" id="IPR042101">
    <property type="entry name" value="SRP54_N_sf"/>
</dbReference>
<accession>A0AAC8THT2</accession>
<name>A0AAC8THT2_9BACT</name>
<dbReference type="Gene3D" id="1.20.120.140">
    <property type="entry name" value="Signal recognition particle SRP54, nucleotide-binding domain"/>
    <property type="match status" value="1"/>
</dbReference>
<dbReference type="PANTHER" id="PTHR43134:SF1">
    <property type="entry name" value="SIGNAL RECOGNITION PARTICLE RECEPTOR SUBUNIT ALPHA"/>
    <property type="match status" value="1"/>
</dbReference>
<evidence type="ECO:0000256" key="1">
    <source>
        <dbReference type="ARBA" id="ARBA00022475"/>
    </source>
</evidence>
<feature type="domain" description="AAA+ ATPase" evidence="11">
    <location>
        <begin position="355"/>
        <end position="556"/>
    </location>
</feature>
<evidence type="ECO:0000256" key="2">
    <source>
        <dbReference type="ARBA" id="ARBA00022490"/>
    </source>
</evidence>
<dbReference type="AlphaFoldDB" id="A0AAC8THT2"/>
<dbReference type="GO" id="GO:0005886">
    <property type="term" value="C:plasma membrane"/>
    <property type="evidence" value="ECO:0007669"/>
    <property type="project" value="UniProtKB-SubCell"/>
</dbReference>
<dbReference type="PANTHER" id="PTHR43134">
    <property type="entry name" value="SIGNAL RECOGNITION PARTICLE RECEPTOR SUBUNIT ALPHA"/>
    <property type="match status" value="1"/>
</dbReference>
<keyword evidence="7 9" id="KW-0675">Receptor</keyword>
<evidence type="ECO:0000256" key="9">
    <source>
        <dbReference type="HAMAP-Rule" id="MF_00920"/>
    </source>
</evidence>
<dbReference type="InterPro" id="IPR013822">
    <property type="entry name" value="Signal_recog_particl_SRP54_hlx"/>
</dbReference>
<evidence type="ECO:0000313" key="14">
    <source>
        <dbReference type="EMBL" id="AKJ06572.1"/>
    </source>
</evidence>
<evidence type="ECO:0000256" key="3">
    <source>
        <dbReference type="ARBA" id="ARBA00022741"/>
    </source>
</evidence>
<dbReference type="HAMAP" id="MF_00920">
    <property type="entry name" value="FtsY"/>
    <property type="match status" value="1"/>
</dbReference>
<dbReference type="KEGG" id="age:AA314_08198"/>
<dbReference type="InterPro" id="IPR003593">
    <property type="entry name" value="AAA+_ATPase"/>
</dbReference>
<dbReference type="GO" id="GO:0003924">
    <property type="term" value="F:GTPase activity"/>
    <property type="evidence" value="ECO:0007669"/>
    <property type="project" value="UniProtKB-UniRule"/>
</dbReference>
<evidence type="ECO:0000259" key="11">
    <source>
        <dbReference type="SMART" id="SM00382"/>
    </source>
</evidence>
<dbReference type="Pfam" id="PF02881">
    <property type="entry name" value="SRP54_N"/>
    <property type="match status" value="1"/>
</dbReference>
<dbReference type="SMART" id="SM00382">
    <property type="entry name" value="AAA"/>
    <property type="match status" value="1"/>
</dbReference>
<dbReference type="SMART" id="SM00963">
    <property type="entry name" value="SRP54_N"/>
    <property type="match status" value="1"/>
</dbReference>
<dbReference type="Proteomes" id="UP000035579">
    <property type="component" value="Chromosome"/>
</dbReference>
<feature type="region of interest" description="Disordered" evidence="10">
    <location>
        <begin position="43"/>
        <end position="80"/>
    </location>
</feature>
<dbReference type="SUPFAM" id="SSF52540">
    <property type="entry name" value="P-loop containing nucleoside triphosphate hydrolases"/>
    <property type="match status" value="1"/>
</dbReference>
<gene>
    <name evidence="9" type="primary">ftsY</name>
    <name evidence="14" type="ORF">AA314_08198</name>
</gene>
<feature type="binding site" evidence="9">
    <location>
        <begin position="363"/>
        <end position="370"/>
    </location>
    <ligand>
        <name>GTP</name>
        <dbReference type="ChEBI" id="CHEBI:37565"/>
    </ligand>
</feature>
<evidence type="ECO:0000259" key="12">
    <source>
        <dbReference type="SMART" id="SM00962"/>
    </source>
</evidence>
<comment type="similarity">
    <text evidence="9">Belongs to the GTP-binding SRP family. FtsY subfamily.</text>
</comment>
<feature type="binding site" evidence="9">
    <location>
        <begin position="509"/>
        <end position="512"/>
    </location>
    <ligand>
        <name>GTP</name>
        <dbReference type="ChEBI" id="CHEBI:37565"/>
    </ligand>
</feature>
<keyword evidence="1 9" id="KW-1003">Cell membrane</keyword>
<keyword evidence="5 9" id="KW-0342">GTP-binding</keyword>
<evidence type="ECO:0000313" key="15">
    <source>
        <dbReference type="Proteomes" id="UP000035579"/>
    </source>
</evidence>
<feature type="region of interest" description="Disordered" evidence="10">
    <location>
        <begin position="191"/>
        <end position="224"/>
    </location>
</feature>
<dbReference type="GO" id="GO:0005737">
    <property type="term" value="C:cytoplasm"/>
    <property type="evidence" value="ECO:0007669"/>
    <property type="project" value="UniProtKB-SubCell"/>
</dbReference>
<evidence type="ECO:0000256" key="5">
    <source>
        <dbReference type="ARBA" id="ARBA00023134"/>
    </source>
</evidence>
<comment type="catalytic activity">
    <reaction evidence="8 9">
        <text>GTP + H2O = GDP + phosphate + H(+)</text>
        <dbReference type="Rhea" id="RHEA:19669"/>
        <dbReference type="ChEBI" id="CHEBI:15377"/>
        <dbReference type="ChEBI" id="CHEBI:15378"/>
        <dbReference type="ChEBI" id="CHEBI:37565"/>
        <dbReference type="ChEBI" id="CHEBI:43474"/>
        <dbReference type="ChEBI" id="CHEBI:58189"/>
        <dbReference type="EC" id="3.6.5.4"/>
    </reaction>
</comment>
<dbReference type="Gene3D" id="3.40.50.300">
    <property type="entry name" value="P-loop containing nucleotide triphosphate hydrolases"/>
    <property type="match status" value="1"/>
</dbReference>
<evidence type="ECO:0000256" key="4">
    <source>
        <dbReference type="ARBA" id="ARBA00022801"/>
    </source>
</evidence>
<reference evidence="14 15" key="1">
    <citation type="submission" date="2015-05" db="EMBL/GenBank/DDBJ databases">
        <title>Genome assembly of Archangium gephyra DSM 2261.</title>
        <authorList>
            <person name="Sharma G."/>
            <person name="Subramanian S."/>
        </authorList>
    </citation>
    <scope>NUCLEOTIDE SEQUENCE [LARGE SCALE GENOMIC DNA]</scope>
    <source>
        <strain evidence="14 15">DSM 2261</strain>
    </source>
</reference>
<dbReference type="FunFam" id="3.40.50.300:FF:000053">
    <property type="entry name" value="Signal recognition particle receptor FtsY"/>
    <property type="match status" value="1"/>
</dbReference>
<dbReference type="SUPFAM" id="SSF47364">
    <property type="entry name" value="Domain of the SRP/SRP receptor G-proteins"/>
    <property type="match status" value="1"/>
</dbReference>
<dbReference type="CDD" id="cd17874">
    <property type="entry name" value="FtsY"/>
    <property type="match status" value="1"/>
</dbReference>
<evidence type="ECO:0000259" key="13">
    <source>
        <dbReference type="SMART" id="SM00963"/>
    </source>
</evidence>
<feature type="region of interest" description="Disordered" evidence="10">
    <location>
        <begin position="108"/>
        <end position="131"/>
    </location>
</feature>